<evidence type="ECO:0000259" key="3">
    <source>
        <dbReference type="Pfam" id="PF20416"/>
    </source>
</evidence>
<feature type="domain" description="U3 small nucleolar RNA-associated protein 20" evidence="3">
    <location>
        <begin position="1760"/>
        <end position="1976"/>
    </location>
</feature>
<sequence>MKNKPTRHKDLNTFKFQPFAERISNIDIDIFHRVGHENEAENESAECYFYQSMENWSILNLTESFDHFKKEVKPHTLVTLPQLLLDKERVVEVLLKHLKLKNPLSLQPLLDIVVAVAKDLRKDFYQYYKSFLEVLIDLLNTKNTEQLEWTFTCLAYLFKFLWRPLLKDIATVFNTVLPLLSNYRPDYVHNFAASSFAFVARKVKDWPTFLSHILKTVKTRKDGVTGCGKLFFEVIHGVSGHFHSCAQTVLPFLVESLGDSKFPQSLLFEILEKVVENVVGHIHPTKNELLWECLLSRVRVLLGNWRTSKDEKVAEEMELVLRLIGQSVEYKGGKFLQNNTPVVGLIFEILNCHELPDLVLQTTTKIAVVLLLSKNVKLTQEQASGVTRKVLLLPQQSILLYFVDNVSEFSAFEALVLPIFLLNCVKTNLNSEMLKVLTQLILKKAPLCGSGLNMKKWWKYSLDFGTKTHDLSIENVFLEHLNGNAIDSYVAALICLPHLNLTQLERITSILTNKISEFLLKIETNKEKNSPDLNQALFLLNNTIECLIHLKHLNYLSDNFHTFVDALIPLALKEHIFALNIIDFLVTTLKDRPHIITMATLQKLTSLATGFSSPHHEIRLVTAHVYTFFEDLPEFDLRHSSDPDVAKEKFQVFSLCYKVESIDSHVHTYREQLQNLERLNFDKPQMIMCNKTEFRTIPLRYLCGALYINFKLLWDPILRIIETQAHGLGIGEFWGVFGEELKGVVHSIREREEREVGVLETKWDFLRALFEEGGKLKSAPDFVNYRLLLWKGMDSFADVAEAKTRDVSELFLDFVEKEYTKNNSLVATKWNIKQNSVQEDGERDEGYEDEVNQSKDERTMSSKPKTGKSTLKVLLNALAVFSKVRSPKSMYREPELYKLYFDLLQHKSSEVQKAALDCVMTYKHKFLTPYKDHLYNLVDDKNFKNELTTFHIDKETGTIQSDHRDDLVPFIMRIVFSKMSTKTGLRTGGKASGQLRRNLVFRFLAGCQETEMLTFTKMALQYYARHLKDDPEVMVEELRKNVTLENFIPPKRLQSTINLINVILDQFGGLMGNDLLTFLIQVVLMMGGVVKIAFDELADVHSGYWPILRNLRTSSIKIVERIFSQFDHYPWTNKQINTIFKVFVWPYLDKLNTEGIHSPTTLLKLFVQWGSNPRYFSLLVKHEDDKQEQFVLPHVIQLLLNDKSKITVVNIIEEMIEKLLTLQADEEDLQLVVPVDNLLPIAKNILDRVKIDDKLNYGSCILLPYVPSILEKIKRQLQRKKSLNQRELLILSRISELVWESDISDSTLKLLLPQVLKRCTPSTGDEVITQLLTTVSNLINYVDNPRQHLKHFTPLFGEVASASGRKLLIQALKNVGTKLELELIEGLNAFDHKWIDQPDFQRRHDTFKDIQKAIETQDVDLELGVLLIYNCYYLLKSEKDLSLRENSSHCLRQLTSYLIKQYPKQLDYLLSETVFAMIRKGMKNRNDDFRNECILILGHLARECSESHVVLRDLNRYTNKSDPEVDFFENITHLQLHRHARALLKFCTVTRDLTTSPNVRTLTQFVLPLASFYLCSEKYVGKNSVIDASIECIGTVCRILPWHQYESLLKFYLGKLKKSVDYQKQLVRVTVAILDAFHYDLSKAQVGSETEHKTEDDNKDRESPPENEQSAAVGEDDDKIDDLDEPVVSELEEEDDEEDQPTLKETKICDKVPILCKSTATRVTRSIQTVLLPQLHKALAELTHHDTSHKVNRKKTGFEREEEDLLRVPISLALVKLLQRLPKEILEANLPGIFMKLCTFLKSHLESVRRVTRETLQKIMQSLGPGYLNLLLGEMTPLLNRGFQVHVLVFTIHAVLNCLKPMYKPTDIDKILLTVIQLCQTDLFGTLSEEKEVAKIAVKTSEAKSTKSFDTFQILAQFVTDKCLMDLILPIKNTLHNSHSYKTVYKAQECLRHIALGLVDNEFVQTQSLLIFAYGTSSESIPELAPQEKTQISDKERERLRREKPDCFIIPQAPVGRSGVRISNVKSSVKTNAHLLVEFGLRLCHVLLKRDKLKDGDYKPYLDPFVAVFEKCLTSKHVKLSTLTLQCLTWIFKYELPSLKDKIASITTEIFAILHKYASAGLSKGDNFDLVVATFKAMSVLVRDVKYHTIDTDQLKIVLLYAEQDMHDHDRQATAFNLLKAVIARKLVVPEIHEVMAKVAELSITSELGHVRVQARTVFHQYMMDYPLGDKLEKHLSFYLSQMSYEMQFGRESAIEMISALISSFPKKTLKTHSGTLFVTLGARLVNDEAPECRKQVANCVTALLTLLEPKDRDSLFDVGVLWLKDKKISHRRLAAQLLGFFVSVEKTAFEGRLPKLLPLILKQFALNDEEKDEESERVKDHLFFQLLQMLLKICTHCTSFFKIKEVDALNRQVQALLSYPHEWVRLAAAQYLGFVFAATDVDALGVALTNSKSNTSTDYLFNDPIREVKSLTLDLCDQLQPGVIKSDLAEQVIKNLVFVARVLEKVPDDATVSLLWLTKRMRKIVNSEVVETPSSTVLRTEVFKWIAAVSTVLELDSLSRILNHLLAPLVREMITTEESNAPLRQLSKEVAHLLKNKVGVETYTKLLSGLQQALSTKRAERKRTRTQLAVTDPEAFAKKKIKHHEKKKEAKKRKLATIKGKKSFKRRKMVDLDPESEVM</sequence>
<evidence type="ECO:0000313" key="6">
    <source>
        <dbReference type="Proteomes" id="UP001168821"/>
    </source>
</evidence>
<dbReference type="InterPro" id="IPR016024">
    <property type="entry name" value="ARM-type_fold"/>
</dbReference>
<evidence type="ECO:0000256" key="1">
    <source>
        <dbReference type="SAM" id="MobiDB-lite"/>
    </source>
</evidence>
<dbReference type="Pfam" id="PF23099">
    <property type="entry name" value="UTP20_C"/>
    <property type="match status" value="1"/>
</dbReference>
<dbReference type="SUPFAM" id="SSF48371">
    <property type="entry name" value="ARM repeat"/>
    <property type="match status" value="3"/>
</dbReference>
<dbReference type="Proteomes" id="UP001168821">
    <property type="component" value="Unassembled WGS sequence"/>
</dbReference>
<feature type="domain" description="U3 small nucleolar RNA-associated protein 20 N-terminal" evidence="2">
    <location>
        <begin position="869"/>
        <end position="1486"/>
    </location>
</feature>
<feature type="region of interest" description="Disordered" evidence="1">
    <location>
        <begin position="1647"/>
        <end position="1680"/>
    </location>
</feature>
<feature type="compositionally biased region" description="Acidic residues" evidence="1">
    <location>
        <begin position="839"/>
        <end position="851"/>
    </location>
</feature>
<dbReference type="EMBL" id="JALNTZ010000002">
    <property type="protein sequence ID" value="KAJ3663967.1"/>
    <property type="molecule type" value="Genomic_DNA"/>
</dbReference>
<organism evidence="5 6">
    <name type="scientific">Zophobas morio</name>
    <dbReference type="NCBI Taxonomy" id="2755281"/>
    <lineage>
        <taxon>Eukaryota</taxon>
        <taxon>Metazoa</taxon>
        <taxon>Ecdysozoa</taxon>
        <taxon>Arthropoda</taxon>
        <taxon>Hexapoda</taxon>
        <taxon>Insecta</taxon>
        <taxon>Pterygota</taxon>
        <taxon>Neoptera</taxon>
        <taxon>Endopterygota</taxon>
        <taxon>Coleoptera</taxon>
        <taxon>Polyphaga</taxon>
        <taxon>Cucujiformia</taxon>
        <taxon>Tenebrionidae</taxon>
        <taxon>Zophobas</taxon>
    </lineage>
</organism>
<dbReference type="GO" id="GO:0030686">
    <property type="term" value="C:90S preribosome"/>
    <property type="evidence" value="ECO:0007669"/>
    <property type="project" value="TreeGrafter"/>
</dbReference>
<gene>
    <name evidence="5" type="ORF">Zmor_008180</name>
</gene>
<dbReference type="InterPro" id="IPR011430">
    <property type="entry name" value="UTP20_N"/>
</dbReference>
<dbReference type="Pfam" id="PF20416">
    <property type="entry name" value="UTP20"/>
    <property type="match status" value="1"/>
</dbReference>
<dbReference type="InterPro" id="IPR011989">
    <property type="entry name" value="ARM-like"/>
</dbReference>
<feature type="region of interest" description="Disordered" evidence="1">
    <location>
        <begin position="837"/>
        <end position="865"/>
    </location>
</feature>
<feature type="domain" description="U3 small nucleolar RNA-associated protein 20 C-terminal" evidence="4">
    <location>
        <begin position="2332"/>
        <end position="2657"/>
    </location>
</feature>
<dbReference type="InterPro" id="IPR046523">
    <property type="entry name" value="UTP20_dom"/>
</dbReference>
<name>A0AA38MQ38_9CUCU</name>
<reference evidence="5" key="1">
    <citation type="journal article" date="2023" name="G3 (Bethesda)">
        <title>Whole genome assemblies of Zophobas morio and Tenebrio molitor.</title>
        <authorList>
            <person name="Kaur S."/>
            <person name="Stinson S.A."/>
            <person name="diCenzo G.C."/>
        </authorList>
    </citation>
    <scope>NUCLEOTIDE SEQUENCE</scope>
    <source>
        <strain evidence="5">QUZm001</strain>
    </source>
</reference>
<evidence type="ECO:0000313" key="5">
    <source>
        <dbReference type="EMBL" id="KAJ3663967.1"/>
    </source>
</evidence>
<evidence type="ECO:0000259" key="4">
    <source>
        <dbReference type="Pfam" id="PF23099"/>
    </source>
</evidence>
<proteinExistence type="predicted"/>
<dbReference type="Pfam" id="PF07539">
    <property type="entry name" value="UTP20_N"/>
    <property type="match status" value="1"/>
</dbReference>
<evidence type="ECO:0008006" key="7">
    <source>
        <dbReference type="Google" id="ProtNLM"/>
    </source>
</evidence>
<dbReference type="PANTHER" id="PTHR17695">
    <property type="entry name" value="SMALL SUBUNIT PROCESSOME COMPONENT 20 HOMOLOG"/>
    <property type="match status" value="1"/>
</dbReference>
<protein>
    <recommendedName>
        <fullName evidence="7">Small subunit processome component 20-like protein</fullName>
    </recommendedName>
</protein>
<dbReference type="GO" id="GO:0032040">
    <property type="term" value="C:small-subunit processome"/>
    <property type="evidence" value="ECO:0007669"/>
    <property type="project" value="TreeGrafter"/>
</dbReference>
<dbReference type="Gene3D" id="1.25.10.10">
    <property type="entry name" value="Leucine-rich Repeat Variant"/>
    <property type="match status" value="3"/>
</dbReference>
<evidence type="ECO:0000259" key="2">
    <source>
        <dbReference type="Pfam" id="PF07539"/>
    </source>
</evidence>
<dbReference type="InterPro" id="IPR052575">
    <property type="entry name" value="SSU_processome_comp_20"/>
</dbReference>
<comment type="caution">
    <text evidence="5">The sequence shown here is derived from an EMBL/GenBank/DDBJ whole genome shotgun (WGS) entry which is preliminary data.</text>
</comment>
<feature type="compositionally biased region" description="Basic and acidic residues" evidence="1">
    <location>
        <begin position="1649"/>
        <end position="1664"/>
    </location>
</feature>
<keyword evidence="6" id="KW-1185">Reference proteome</keyword>
<accession>A0AA38MQ38</accession>
<dbReference type="InterPro" id="IPR057525">
    <property type="entry name" value="UTP20_C"/>
</dbReference>
<dbReference type="PANTHER" id="PTHR17695:SF11">
    <property type="entry name" value="SMALL SUBUNIT PROCESSOME COMPONENT 20 HOMOLOG"/>
    <property type="match status" value="1"/>
</dbReference>